<accession>A0AAV8QIM0</accession>
<evidence type="ECO:0000313" key="4">
    <source>
        <dbReference type="Proteomes" id="UP001222027"/>
    </source>
</evidence>
<reference evidence="3 4" key="1">
    <citation type="submission" date="2022-12" db="EMBL/GenBank/DDBJ databases">
        <title>Chromosome-scale assembly of the Ensete ventricosum genome.</title>
        <authorList>
            <person name="Dussert Y."/>
            <person name="Stocks J."/>
            <person name="Wendawek A."/>
            <person name="Woldeyes F."/>
            <person name="Nichols R.A."/>
            <person name="Borrell J.S."/>
        </authorList>
    </citation>
    <scope>NUCLEOTIDE SEQUENCE [LARGE SCALE GENOMIC DNA]</scope>
    <source>
        <strain evidence="4">cv. Maze</strain>
        <tissue evidence="3">Seeds</tissue>
    </source>
</reference>
<dbReference type="InterPro" id="IPR026797">
    <property type="entry name" value="HAUS_6"/>
</dbReference>
<feature type="region of interest" description="Disordered" evidence="1">
    <location>
        <begin position="287"/>
        <end position="319"/>
    </location>
</feature>
<comment type="caution">
    <text evidence="3">The sequence shown here is derived from an EMBL/GenBank/DDBJ whole genome shotgun (WGS) entry which is preliminary data.</text>
</comment>
<evidence type="ECO:0000313" key="3">
    <source>
        <dbReference type="EMBL" id="KAJ8476399.1"/>
    </source>
</evidence>
<keyword evidence="4" id="KW-1185">Reference proteome</keyword>
<proteinExistence type="predicted"/>
<dbReference type="Proteomes" id="UP001222027">
    <property type="component" value="Unassembled WGS sequence"/>
</dbReference>
<dbReference type="GO" id="GO:0008017">
    <property type="term" value="F:microtubule binding"/>
    <property type="evidence" value="ECO:0007669"/>
    <property type="project" value="TreeGrafter"/>
</dbReference>
<dbReference type="GO" id="GO:0070652">
    <property type="term" value="C:HAUS complex"/>
    <property type="evidence" value="ECO:0007669"/>
    <property type="project" value="InterPro"/>
</dbReference>
<dbReference type="PANTHER" id="PTHR16151:SF2">
    <property type="entry name" value="HAUS AUGMIN-LIKE COMPLEX SUBUNIT 6"/>
    <property type="match status" value="1"/>
</dbReference>
<dbReference type="GO" id="GO:0051225">
    <property type="term" value="P:spindle assembly"/>
    <property type="evidence" value="ECO:0007669"/>
    <property type="project" value="InterPro"/>
</dbReference>
<dbReference type="AlphaFoldDB" id="A0AAV8QIM0"/>
<dbReference type="GO" id="GO:1990498">
    <property type="term" value="C:mitotic spindle microtubule"/>
    <property type="evidence" value="ECO:0007669"/>
    <property type="project" value="TreeGrafter"/>
</dbReference>
<organism evidence="3 4">
    <name type="scientific">Ensete ventricosum</name>
    <name type="common">Abyssinian banana</name>
    <name type="synonym">Musa ensete</name>
    <dbReference type="NCBI Taxonomy" id="4639"/>
    <lineage>
        <taxon>Eukaryota</taxon>
        <taxon>Viridiplantae</taxon>
        <taxon>Streptophyta</taxon>
        <taxon>Embryophyta</taxon>
        <taxon>Tracheophyta</taxon>
        <taxon>Spermatophyta</taxon>
        <taxon>Magnoliopsida</taxon>
        <taxon>Liliopsida</taxon>
        <taxon>Zingiberales</taxon>
        <taxon>Musaceae</taxon>
        <taxon>Ensete</taxon>
    </lineage>
</organism>
<feature type="domain" description="HAUS augmin-like complex subunit 6 N-terminal" evidence="2">
    <location>
        <begin position="1"/>
        <end position="243"/>
    </location>
</feature>
<name>A0AAV8QIM0_ENSVE</name>
<feature type="region of interest" description="Disordered" evidence="1">
    <location>
        <begin position="354"/>
        <end position="375"/>
    </location>
</feature>
<dbReference type="InterPro" id="IPR028163">
    <property type="entry name" value="HAUS_6_N"/>
</dbReference>
<dbReference type="EMBL" id="JAQQAF010000006">
    <property type="protein sequence ID" value="KAJ8476399.1"/>
    <property type="molecule type" value="Genomic_DNA"/>
</dbReference>
<feature type="region of interest" description="Disordered" evidence="1">
    <location>
        <begin position="470"/>
        <end position="522"/>
    </location>
</feature>
<evidence type="ECO:0000256" key="1">
    <source>
        <dbReference type="SAM" id="MobiDB-lite"/>
    </source>
</evidence>
<feature type="compositionally biased region" description="Low complexity" evidence="1">
    <location>
        <begin position="362"/>
        <end position="375"/>
    </location>
</feature>
<sequence>MYTNCLLLGLDPAIIGGGGSPRVGHFRHSNPRLGEQLLYFLLSALRGPAQSAKDFDKVWPIFDSAQSREFRKIVQGIISELESHGALPRSNSRVSSLATCCGPRFVELLWQLSVHALREVHKRTFAADVASNPLPASLTDVSYLHAAALLPVTKAKIALERRRFLKNANIAVHRQAAWSNLAHEMTAEFRGLCAEEAYLQQELEKLQDMKNKTKLEGDMWDDRISSSSNQSSHLVSKATRLWESLLARQSQHEVLASGPIEDLIAHREHRYRISGSSLLAAMDLNSHASSPGLDTQEKRDSSQFQEQSDDLSRMDDQGGRVYPTVDVAEILRRWTHALQRVHKQSLNLVKANEGDGPELLRSASDSSSSGHAESLAATLAEHRQHLVSIQGLVGQLKEIIPAMQMSISDLTEEVNISSATGDGFSVQSSKTVQFPSAGRQLERLTDEVAEMTSKFSFPQIEKVSSSPTLKLPHLFNLTPNSSGKGNQAPKQHPAGSQTNQETLPAPKTVSPPFTVDEDGEAQETDDYYAQNIRRSVREAALSSSSSNSELLQERSSDDGSEHFFIPLSTDAASQKEIDNVPNRRNQQLVFSSPPEVRAPMNMTDLSCNANRQQSFIPDMLNKLNGVKEHKNQARLLQPSTENIQRTHPEANDTLDQVFSPQLLLESSFFQDAYEDLLAPLSETDAALMDH</sequence>
<gene>
    <name evidence="3" type="ORF">OPV22_020126</name>
</gene>
<feature type="compositionally biased region" description="Polar residues" evidence="1">
    <location>
        <begin position="477"/>
        <end position="502"/>
    </location>
</feature>
<feature type="region of interest" description="Disordered" evidence="1">
    <location>
        <begin position="539"/>
        <end position="563"/>
    </location>
</feature>
<protein>
    <recommendedName>
        <fullName evidence="2">HAUS augmin-like complex subunit 6 N-terminal domain-containing protein</fullName>
    </recommendedName>
</protein>
<dbReference type="PANTHER" id="PTHR16151">
    <property type="entry name" value="HAUS AUGMIN-LIKE COMPLEX SUBUNIT 6"/>
    <property type="match status" value="1"/>
</dbReference>
<dbReference type="Pfam" id="PF14661">
    <property type="entry name" value="HAUS6_N"/>
    <property type="match status" value="1"/>
</dbReference>
<feature type="compositionally biased region" description="Low complexity" evidence="1">
    <location>
        <begin position="539"/>
        <end position="550"/>
    </location>
</feature>
<evidence type="ECO:0000259" key="2">
    <source>
        <dbReference type="Pfam" id="PF14661"/>
    </source>
</evidence>
<feature type="compositionally biased region" description="Basic and acidic residues" evidence="1">
    <location>
        <begin position="551"/>
        <end position="561"/>
    </location>
</feature>